<reference evidence="1" key="1">
    <citation type="submission" date="2015-12" db="EMBL/GenBank/DDBJ databases">
        <title>Gene expression during late stages of embryo sac development: a critical building block for successful pollen-pistil interactions.</title>
        <authorList>
            <person name="Liu Y."/>
            <person name="Joly V."/>
            <person name="Sabar M."/>
            <person name="Matton D.P."/>
        </authorList>
    </citation>
    <scope>NUCLEOTIDE SEQUENCE</scope>
</reference>
<evidence type="ECO:0000313" key="1">
    <source>
        <dbReference type="EMBL" id="JAP07363.1"/>
    </source>
</evidence>
<accession>A0A0V0GH90</accession>
<dbReference type="EMBL" id="GEDG01038919">
    <property type="protein sequence ID" value="JAP07363.1"/>
    <property type="molecule type" value="Transcribed_RNA"/>
</dbReference>
<dbReference type="AlphaFoldDB" id="A0A0V0GH90"/>
<name>A0A0V0GH90_SOLCH</name>
<protein>
    <submittedName>
        <fullName evidence="1">Putative ovule protein</fullName>
    </submittedName>
</protein>
<sequence length="65" mass="7462">MLVSFSFGTLEETYRVYLLSCHSLQITRELEISLCMFVVMSLTEKTLTELGIHLYHPYGIPHAPT</sequence>
<organism evidence="1">
    <name type="scientific">Solanum chacoense</name>
    <name type="common">Chaco potato</name>
    <dbReference type="NCBI Taxonomy" id="4108"/>
    <lineage>
        <taxon>Eukaryota</taxon>
        <taxon>Viridiplantae</taxon>
        <taxon>Streptophyta</taxon>
        <taxon>Embryophyta</taxon>
        <taxon>Tracheophyta</taxon>
        <taxon>Spermatophyta</taxon>
        <taxon>Magnoliopsida</taxon>
        <taxon>eudicotyledons</taxon>
        <taxon>Gunneridae</taxon>
        <taxon>Pentapetalae</taxon>
        <taxon>asterids</taxon>
        <taxon>lamiids</taxon>
        <taxon>Solanales</taxon>
        <taxon>Solanaceae</taxon>
        <taxon>Solanoideae</taxon>
        <taxon>Solaneae</taxon>
        <taxon>Solanum</taxon>
    </lineage>
</organism>
<feature type="non-terminal residue" evidence="1">
    <location>
        <position position="65"/>
    </location>
</feature>
<proteinExistence type="predicted"/>